<keyword evidence="2" id="KW-0808">Transferase</keyword>
<dbReference type="Pfam" id="PF00534">
    <property type="entry name" value="Glycos_transf_1"/>
    <property type="match status" value="1"/>
</dbReference>
<sequence>MLPLKAWYRFVGVLVKALYRLLYGRRMRWGRAFHVRGGFRATVDGGGRIVIGDDVFFNNDCAVHAMGLVRIGDGTAFGENVRIYDHNHRFDDPDVPIRDRGYDVGEVVVGSRCWIGSNVTLLKGARIGDGSVVGAGCVIDGEIPAGSVVRRGSAPHVEPLRPSTKSETDMPSAPLRVLVLDTVMDRGGAETMAMNYLRHMDRRKVTYDFLVNRDYRAAYEDEIESLGGRIYRMCPMYPQYFGRYKREFRRFLRDHPEYRVIHSNLEERSYFPLRIAAEMGVPVRIAHAHNRPVGFDAKLVVREYFRLRLPRYVTHMFACGQEAGDWLFGRRRRARVVQQRNAIDTARYRYDADTAVAVRAEFGVTDPDTLVVGHVGRFFPQKNHDKLIDVFAELHRIRPNSVLWLVGGGETDDRLKNEIRAKAAELGLTDAVRFLGVRDDVDRIMQGMDVFVLPSLYEGLPVTMIEAQAAGLPCVISDRVPAQCDVTGNVTVVPLEESARRWARAVLERRAHPAFADRAEGADLVKGAGYDIVVNARWLQDFYLRALERAEA</sequence>
<dbReference type="InterPro" id="IPR001296">
    <property type="entry name" value="Glyco_trans_1"/>
</dbReference>
<feature type="domain" description="Glycosyl transferase family 1" evidence="3">
    <location>
        <begin position="367"/>
        <end position="489"/>
    </location>
</feature>
<evidence type="ECO:0000259" key="4">
    <source>
        <dbReference type="Pfam" id="PF13439"/>
    </source>
</evidence>
<dbReference type="OrthoDB" id="9790710at2"/>
<comment type="caution">
    <text evidence="5">The sequence shown here is derived from an EMBL/GenBank/DDBJ whole genome shotgun (WGS) entry which is preliminary data.</text>
</comment>
<protein>
    <submittedName>
        <fullName evidence="5">Uncharacterized protein</fullName>
    </submittedName>
</protein>
<reference evidence="5 6" key="1">
    <citation type="submission" date="2017-10" db="EMBL/GenBank/DDBJ databases">
        <title>Draft genome sequences of strains TRE 1, TRE 9, TRE H and TRI 7, isolated from tamarins, belonging to four potential novel Bifidobacterium species.</title>
        <authorList>
            <person name="Mattarelli P."/>
            <person name="Modesto M."/>
            <person name="Puglisi E."/>
            <person name="Morelli L."/>
            <person name="Spezio C."/>
            <person name="Bonetti A."/>
            <person name="Sandri C."/>
        </authorList>
    </citation>
    <scope>NUCLEOTIDE SEQUENCE [LARGE SCALE GENOMIC DNA]</scope>
    <source>
        <strain evidence="6">TRI7</strain>
    </source>
</reference>
<dbReference type="Pfam" id="PF13439">
    <property type="entry name" value="Glyco_transf_4"/>
    <property type="match status" value="1"/>
</dbReference>
<dbReference type="InterPro" id="IPR001451">
    <property type="entry name" value="Hexapep"/>
</dbReference>
<evidence type="ECO:0000313" key="5">
    <source>
        <dbReference type="EMBL" id="PJM75197.1"/>
    </source>
</evidence>
<dbReference type="CDD" id="cd04647">
    <property type="entry name" value="LbH_MAT_like"/>
    <property type="match status" value="1"/>
</dbReference>
<dbReference type="GO" id="GO:0016757">
    <property type="term" value="F:glycosyltransferase activity"/>
    <property type="evidence" value="ECO:0007669"/>
    <property type="project" value="UniProtKB-KW"/>
</dbReference>
<dbReference type="Pfam" id="PF00132">
    <property type="entry name" value="Hexapep"/>
    <property type="match status" value="1"/>
</dbReference>
<dbReference type="Proteomes" id="UP000231451">
    <property type="component" value="Unassembled WGS sequence"/>
</dbReference>
<gene>
    <name evidence="5" type="ORF">CSQ87_06300</name>
</gene>
<dbReference type="InterPro" id="IPR028098">
    <property type="entry name" value="Glyco_trans_4-like_N"/>
</dbReference>
<dbReference type="CDD" id="cd03812">
    <property type="entry name" value="GT4_CapH-like"/>
    <property type="match status" value="1"/>
</dbReference>
<keyword evidence="1" id="KW-0328">Glycosyltransferase</keyword>
<keyword evidence="6" id="KW-1185">Reference proteome</keyword>
<evidence type="ECO:0000313" key="6">
    <source>
        <dbReference type="Proteomes" id="UP000231451"/>
    </source>
</evidence>
<proteinExistence type="predicted"/>
<dbReference type="InterPro" id="IPR011004">
    <property type="entry name" value="Trimer_LpxA-like_sf"/>
</dbReference>
<dbReference type="Gene3D" id="3.40.50.2000">
    <property type="entry name" value="Glycogen Phosphorylase B"/>
    <property type="match status" value="2"/>
</dbReference>
<organism evidence="5 6">
    <name type="scientific">Bifidobacterium simiarum</name>
    <dbReference type="NCBI Taxonomy" id="2045441"/>
    <lineage>
        <taxon>Bacteria</taxon>
        <taxon>Bacillati</taxon>
        <taxon>Actinomycetota</taxon>
        <taxon>Actinomycetes</taxon>
        <taxon>Bifidobacteriales</taxon>
        <taxon>Bifidobacteriaceae</taxon>
        <taxon>Bifidobacterium</taxon>
    </lineage>
</organism>
<dbReference type="Gene3D" id="2.160.10.10">
    <property type="entry name" value="Hexapeptide repeat proteins"/>
    <property type="match status" value="1"/>
</dbReference>
<accession>A0A2M9HEI7</accession>
<evidence type="ECO:0000256" key="1">
    <source>
        <dbReference type="ARBA" id="ARBA00022676"/>
    </source>
</evidence>
<feature type="domain" description="Glycosyltransferase subfamily 4-like N-terminal" evidence="4">
    <location>
        <begin position="187"/>
        <end position="347"/>
    </location>
</feature>
<dbReference type="AlphaFoldDB" id="A0A2M9HEI7"/>
<dbReference type="SUPFAM" id="SSF51161">
    <property type="entry name" value="Trimeric LpxA-like enzymes"/>
    <property type="match status" value="1"/>
</dbReference>
<dbReference type="PANTHER" id="PTHR12526">
    <property type="entry name" value="GLYCOSYLTRANSFERASE"/>
    <property type="match status" value="1"/>
</dbReference>
<evidence type="ECO:0000259" key="3">
    <source>
        <dbReference type="Pfam" id="PF00534"/>
    </source>
</evidence>
<dbReference type="EMBL" id="PEBK01000005">
    <property type="protein sequence ID" value="PJM75197.1"/>
    <property type="molecule type" value="Genomic_DNA"/>
</dbReference>
<dbReference type="SUPFAM" id="SSF53756">
    <property type="entry name" value="UDP-Glycosyltransferase/glycogen phosphorylase"/>
    <property type="match status" value="1"/>
</dbReference>
<name>A0A2M9HEI7_9BIFI</name>
<evidence type="ECO:0000256" key="2">
    <source>
        <dbReference type="ARBA" id="ARBA00022679"/>
    </source>
</evidence>